<feature type="region of interest" description="Disordered" evidence="1">
    <location>
        <begin position="533"/>
        <end position="573"/>
    </location>
</feature>
<feature type="region of interest" description="Disordered" evidence="1">
    <location>
        <begin position="359"/>
        <end position="379"/>
    </location>
</feature>
<keyword evidence="4" id="KW-1185">Reference proteome</keyword>
<feature type="compositionally biased region" description="Polar residues" evidence="1">
    <location>
        <begin position="401"/>
        <end position="428"/>
    </location>
</feature>
<proteinExistence type="predicted"/>
<dbReference type="Pfam" id="PF25999">
    <property type="entry name" value="SYNRG_C"/>
    <property type="match status" value="1"/>
</dbReference>
<gene>
    <name evidence="3" type="ORF">Tco_1113874</name>
</gene>
<evidence type="ECO:0000313" key="4">
    <source>
        <dbReference type="Proteomes" id="UP001151760"/>
    </source>
</evidence>
<dbReference type="PANTHER" id="PTHR35701:SF1">
    <property type="entry name" value="OS11G0148400 PROTEIN"/>
    <property type="match status" value="1"/>
</dbReference>
<name>A0ABQ5ITE8_9ASTR</name>
<dbReference type="InterPro" id="IPR059024">
    <property type="entry name" value="SYNRG_C"/>
</dbReference>
<reference evidence="3" key="2">
    <citation type="submission" date="2022-01" db="EMBL/GenBank/DDBJ databases">
        <authorList>
            <person name="Yamashiro T."/>
            <person name="Shiraishi A."/>
            <person name="Satake H."/>
            <person name="Nakayama K."/>
        </authorList>
    </citation>
    <scope>NUCLEOTIDE SEQUENCE</scope>
</reference>
<accession>A0ABQ5ITE8</accession>
<reference evidence="3" key="1">
    <citation type="journal article" date="2022" name="Int. J. Mol. Sci.">
        <title>Draft Genome of Tanacetum Coccineum: Genomic Comparison of Closely Related Tanacetum-Family Plants.</title>
        <authorList>
            <person name="Yamashiro T."/>
            <person name="Shiraishi A."/>
            <person name="Nakayama K."/>
            <person name="Satake H."/>
        </authorList>
    </citation>
    <scope>NUCLEOTIDE SEQUENCE</scope>
</reference>
<sequence>MTDNNNDEDDDSFGEFTFASNHTTSQTTTTKNDDVWGDFNFNQKTTTDHNPKWNKINGALPLSLFGGDDDVADEPVKQSDFSNTDKVKSNLGINDLLANLYAQQDNSTLSNSNANNGSDDEGGWEFINALSDSKVAKIEKENEGAADKTVSPVGIQNGLYRVDDLFAASSNGESRGMDNGFESKPIESFQNGFKAEFKGENGGVVNSNPVGGDDDFDDMFGDFETAFKEQPSKKKDRNLTLPPCGFGSMPSSLQPLSCGSSLSDDINALEHSEKIVSPLGIQNGSHGPIDLFAASSNGGFVDSRLIDNGFGFDSKPISSFGNGFTADFKDENGGTTNELNKLGESDDFDDTFGDFETAFVEQPSKKKELSEESSYPLSSHASHGPVDLFAFSNGNPGGFHTENNGFDFSQTSVGQNGVSSDPFSQNEWNETKGDSHSQPPGGDADDENFGNFETTFAETGSKSEGSEASSKNFKEPVPLSIFGIEEEPQNDDSLNLQHDLFKSSSQGKHTRNQSSSLSINDILSDLYSQAEPVSSAYHEHNPDEKENSLHSTSKEYTSHIGDDDNDDDDDFDDGSWEFKDASIHPRAEKLNLSFEKKLSNCMDLYSNLRNELSVVARRHLRSLKKAQSTATHVGDEMKVTSLDKEIQEALEKLHQKDMISTEFDLDDHLEHDISFKQYIETLLEPDYQVLESEYHISRRLSLDTHLQESHRPQSYFGHYFVGAARLPWAESDFQTIVDLINHVTSVLKILTIAPKGEPADYVSLWFKVISVCSQELKHGTWIWKQSLEKNVHSEILSEPQGKQFIFALGELYRTVVILGAAVKIYKPWILLSSADLEGISGLLEECHSLWSTSGLEEAIPAESLLESVNNIRNLDELAIANEVLSQDESRCGLSLLSPGVVPEMKMVIWNGDKYFVALANLWANLISSDPPKLSIHAG</sequence>
<evidence type="ECO:0000259" key="2">
    <source>
        <dbReference type="Pfam" id="PF25999"/>
    </source>
</evidence>
<feature type="compositionally biased region" description="Basic and acidic residues" evidence="1">
    <location>
        <begin position="537"/>
        <end position="562"/>
    </location>
</feature>
<dbReference type="PANTHER" id="PTHR35701">
    <property type="entry name" value="OS11G0148400 PROTEIN"/>
    <property type="match status" value="1"/>
</dbReference>
<comment type="caution">
    <text evidence="3">The sequence shown here is derived from an EMBL/GenBank/DDBJ whole genome shotgun (WGS) entry which is preliminary data.</text>
</comment>
<feature type="region of interest" description="Disordered" evidence="1">
    <location>
        <begin position="400"/>
        <end position="451"/>
    </location>
</feature>
<feature type="domain" description="Synergin gamma C-terminal" evidence="2">
    <location>
        <begin position="757"/>
        <end position="933"/>
    </location>
</feature>
<feature type="compositionally biased region" description="Acidic residues" evidence="1">
    <location>
        <begin position="1"/>
        <end position="13"/>
    </location>
</feature>
<feature type="compositionally biased region" description="Acidic residues" evidence="1">
    <location>
        <begin position="563"/>
        <end position="573"/>
    </location>
</feature>
<protein>
    <recommendedName>
        <fullName evidence="2">Synergin gamma C-terminal domain-containing protein</fullName>
    </recommendedName>
</protein>
<evidence type="ECO:0000313" key="3">
    <source>
        <dbReference type="EMBL" id="GJU03536.1"/>
    </source>
</evidence>
<feature type="region of interest" description="Disordered" evidence="1">
    <location>
        <begin position="1"/>
        <end position="35"/>
    </location>
</feature>
<evidence type="ECO:0000256" key="1">
    <source>
        <dbReference type="SAM" id="MobiDB-lite"/>
    </source>
</evidence>
<dbReference type="Proteomes" id="UP001151760">
    <property type="component" value="Unassembled WGS sequence"/>
</dbReference>
<organism evidence="3 4">
    <name type="scientific">Tanacetum coccineum</name>
    <dbReference type="NCBI Taxonomy" id="301880"/>
    <lineage>
        <taxon>Eukaryota</taxon>
        <taxon>Viridiplantae</taxon>
        <taxon>Streptophyta</taxon>
        <taxon>Embryophyta</taxon>
        <taxon>Tracheophyta</taxon>
        <taxon>Spermatophyta</taxon>
        <taxon>Magnoliopsida</taxon>
        <taxon>eudicotyledons</taxon>
        <taxon>Gunneridae</taxon>
        <taxon>Pentapetalae</taxon>
        <taxon>asterids</taxon>
        <taxon>campanulids</taxon>
        <taxon>Asterales</taxon>
        <taxon>Asteraceae</taxon>
        <taxon>Asteroideae</taxon>
        <taxon>Anthemideae</taxon>
        <taxon>Anthemidinae</taxon>
        <taxon>Tanacetum</taxon>
    </lineage>
</organism>
<dbReference type="EMBL" id="BQNB010021163">
    <property type="protein sequence ID" value="GJU03536.1"/>
    <property type="molecule type" value="Genomic_DNA"/>
</dbReference>